<gene>
    <name evidence="2" type="ORF">GCM10011575_00900</name>
</gene>
<keyword evidence="3" id="KW-1185">Reference proteome</keyword>
<dbReference type="Proteomes" id="UP000613840">
    <property type="component" value="Unassembled WGS sequence"/>
</dbReference>
<feature type="compositionally biased region" description="Low complexity" evidence="1">
    <location>
        <begin position="9"/>
        <end position="20"/>
    </location>
</feature>
<reference evidence="2" key="1">
    <citation type="journal article" date="2014" name="Int. J. Syst. Evol. Microbiol.">
        <title>Complete genome sequence of Corynebacterium casei LMG S-19264T (=DSM 44701T), isolated from a smear-ripened cheese.</title>
        <authorList>
            <consortium name="US DOE Joint Genome Institute (JGI-PGF)"/>
            <person name="Walter F."/>
            <person name="Albersmeier A."/>
            <person name="Kalinowski J."/>
            <person name="Ruckert C."/>
        </authorList>
    </citation>
    <scope>NUCLEOTIDE SEQUENCE</scope>
    <source>
        <strain evidence="2">CGMCC 4.7306</strain>
    </source>
</reference>
<evidence type="ECO:0000313" key="3">
    <source>
        <dbReference type="Proteomes" id="UP000613840"/>
    </source>
</evidence>
<name>A0A917W0B9_9ACTN</name>
<dbReference type="AlphaFoldDB" id="A0A917W0B9"/>
<sequence length="51" mass="5265">MRGMGKCLAGEAANAPGANASPDSTFDDEHLSAPADHVSTWGRVTLLRGPQ</sequence>
<evidence type="ECO:0000256" key="1">
    <source>
        <dbReference type="SAM" id="MobiDB-lite"/>
    </source>
</evidence>
<accession>A0A917W0B9</accession>
<feature type="region of interest" description="Disordered" evidence="1">
    <location>
        <begin position="1"/>
        <end position="34"/>
    </location>
</feature>
<reference evidence="2" key="2">
    <citation type="submission" date="2020-09" db="EMBL/GenBank/DDBJ databases">
        <authorList>
            <person name="Sun Q."/>
            <person name="Zhou Y."/>
        </authorList>
    </citation>
    <scope>NUCLEOTIDE SEQUENCE</scope>
    <source>
        <strain evidence="2">CGMCC 4.7306</strain>
    </source>
</reference>
<comment type="caution">
    <text evidence="2">The sequence shown here is derived from an EMBL/GenBank/DDBJ whole genome shotgun (WGS) entry which is preliminary data.</text>
</comment>
<organism evidence="2 3">
    <name type="scientific">Microlunatus endophyticus</name>
    <dbReference type="NCBI Taxonomy" id="1716077"/>
    <lineage>
        <taxon>Bacteria</taxon>
        <taxon>Bacillati</taxon>
        <taxon>Actinomycetota</taxon>
        <taxon>Actinomycetes</taxon>
        <taxon>Propionibacteriales</taxon>
        <taxon>Propionibacteriaceae</taxon>
        <taxon>Microlunatus</taxon>
    </lineage>
</organism>
<evidence type="ECO:0000313" key="2">
    <source>
        <dbReference type="EMBL" id="GGL46855.1"/>
    </source>
</evidence>
<proteinExistence type="predicted"/>
<protein>
    <submittedName>
        <fullName evidence="2">Uncharacterized protein</fullName>
    </submittedName>
</protein>
<dbReference type="EMBL" id="BMMZ01000001">
    <property type="protein sequence ID" value="GGL46855.1"/>
    <property type="molecule type" value="Genomic_DNA"/>
</dbReference>